<name>A0A5J6SRR4_9BACI</name>
<dbReference type="OrthoDB" id="2738625at2"/>
<reference evidence="1 2" key="1">
    <citation type="submission" date="2018-07" db="EMBL/GenBank/DDBJ databases">
        <title>Complete genome sequence of Psychrobacillus sp. PB01, isolated from iceberg, and comparative genome analysis of Psychrobacillus strains.</title>
        <authorList>
            <person name="Lee P.C."/>
        </authorList>
    </citation>
    <scope>NUCLEOTIDE SEQUENCE [LARGE SCALE GENOMIC DNA]</scope>
    <source>
        <strain evidence="1 2">PB01</strain>
    </source>
</reference>
<proteinExistence type="predicted"/>
<dbReference type="KEGG" id="psyo:PB01_18850"/>
<dbReference type="Proteomes" id="UP000325517">
    <property type="component" value="Chromosome"/>
</dbReference>
<accession>A0A5J6SRR4</accession>
<evidence type="ECO:0000313" key="1">
    <source>
        <dbReference type="EMBL" id="QFG00686.1"/>
    </source>
</evidence>
<gene>
    <name evidence="1" type="ORF">PB01_18850</name>
</gene>
<organism evidence="1 2">
    <name type="scientific">Psychrobacillus glaciei</name>
    <dbReference type="NCBI Taxonomy" id="2283160"/>
    <lineage>
        <taxon>Bacteria</taxon>
        <taxon>Bacillati</taxon>
        <taxon>Bacillota</taxon>
        <taxon>Bacilli</taxon>
        <taxon>Bacillales</taxon>
        <taxon>Bacillaceae</taxon>
        <taxon>Psychrobacillus</taxon>
    </lineage>
</organism>
<sequence length="60" mass="7005">MENNQDKFTIVGTNIDEVKRQNANSGMTYNELNEWFAKQTVNNDKTLKTIHSVNQECDKR</sequence>
<dbReference type="AlphaFoldDB" id="A0A5J6SRR4"/>
<dbReference type="EMBL" id="CP031223">
    <property type="protein sequence ID" value="QFG00686.1"/>
    <property type="molecule type" value="Genomic_DNA"/>
</dbReference>
<evidence type="ECO:0000313" key="2">
    <source>
        <dbReference type="Proteomes" id="UP000325517"/>
    </source>
</evidence>
<protein>
    <submittedName>
        <fullName evidence="1">Uncharacterized protein</fullName>
    </submittedName>
</protein>
<keyword evidence="2" id="KW-1185">Reference proteome</keyword>